<proteinExistence type="predicted"/>
<accession>A0A0E9XXF3</accession>
<evidence type="ECO:0000313" key="1">
    <source>
        <dbReference type="EMBL" id="JAI07112.1"/>
    </source>
</evidence>
<organism evidence="1">
    <name type="scientific">Anguilla anguilla</name>
    <name type="common">European freshwater eel</name>
    <name type="synonym">Muraena anguilla</name>
    <dbReference type="NCBI Taxonomy" id="7936"/>
    <lineage>
        <taxon>Eukaryota</taxon>
        <taxon>Metazoa</taxon>
        <taxon>Chordata</taxon>
        <taxon>Craniata</taxon>
        <taxon>Vertebrata</taxon>
        <taxon>Euteleostomi</taxon>
        <taxon>Actinopterygii</taxon>
        <taxon>Neopterygii</taxon>
        <taxon>Teleostei</taxon>
        <taxon>Anguilliformes</taxon>
        <taxon>Anguillidae</taxon>
        <taxon>Anguilla</taxon>
    </lineage>
</organism>
<reference evidence="1" key="2">
    <citation type="journal article" date="2015" name="Fish Shellfish Immunol.">
        <title>Early steps in the European eel (Anguilla anguilla)-Vibrio vulnificus interaction in the gills: Role of the RtxA13 toxin.</title>
        <authorList>
            <person name="Callol A."/>
            <person name="Pajuelo D."/>
            <person name="Ebbesson L."/>
            <person name="Teles M."/>
            <person name="MacKenzie S."/>
            <person name="Amaro C."/>
        </authorList>
    </citation>
    <scope>NUCLEOTIDE SEQUENCE</scope>
</reference>
<reference evidence="1" key="1">
    <citation type="submission" date="2014-11" db="EMBL/GenBank/DDBJ databases">
        <authorList>
            <person name="Amaro Gonzalez C."/>
        </authorList>
    </citation>
    <scope>NUCLEOTIDE SEQUENCE</scope>
</reference>
<protein>
    <submittedName>
        <fullName evidence="1">Uncharacterized protein</fullName>
    </submittedName>
</protein>
<dbReference type="AlphaFoldDB" id="A0A0E9XXF3"/>
<name>A0A0E9XXF3_ANGAN</name>
<sequence length="55" mass="6320">MKFLANRDFGFKHFCSPLAFKVAMISRCWQDKLGDNTSTFSISLGLMKFMPVSMH</sequence>
<dbReference type="EMBL" id="GBXM01001466">
    <property type="protein sequence ID" value="JAI07112.1"/>
    <property type="molecule type" value="Transcribed_RNA"/>
</dbReference>